<evidence type="ECO:0000313" key="3">
    <source>
        <dbReference type="EMBL" id="PRP79985.1"/>
    </source>
</evidence>
<dbReference type="PROSITE" id="PS50878">
    <property type="entry name" value="RT_POL"/>
    <property type="match status" value="1"/>
</dbReference>
<evidence type="ECO:0000313" key="4">
    <source>
        <dbReference type="Proteomes" id="UP000241769"/>
    </source>
</evidence>
<evidence type="ECO:0000256" key="1">
    <source>
        <dbReference type="SAM" id="Phobius"/>
    </source>
</evidence>
<accession>A0A2P6N7Q8</accession>
<feature type="transmembrane region" description="Helical" evidence="1">
    <location>
        <begin position="105"/>
        <end position="124"/>
    </location>
</feature>
<evidence type="ECO:0000259" key="2">
    <source>
        <dbReference type="PROSITE" id="PS50878"/>
    </source>
</evidence>
<feature type="domain" description="Reverse transcriptase" evidence="2">
    <location>
        <begin position="1"/>
        <end position="314"/>
    </location>
</feature>
<dbReference type="PANTHER" id="PTHR33332">
    <property type="entry name" value="REVERSE TRANSCRIPTASE DOMAIN-CONTAINING PROTEIN"/>
    <property type="match status" value="1"/>
</dbReference>
<dbReference type="Proteomes" id="UP000241769">
    <property type="component" value="Unassembled WGS sequence"/>
</dbReference>
<keyword evidence="1" id="KW-0472">Membrane</keyword>
<keyword evidence="1" id="KW-1133">Transmembrane helix</keyword>
<dbReference type="OrthoDB" id="5514950at2759"/>
<proteinExistence type="predicted"/>
<dbReference type="EMBL" id="MDYQ01000164">
    <property type="protein sequence ID" value="PRP79985.1"/>
    <property type="molecule type" value="Genomic_DNA"/>
</dbReference>
<reference evidence="3 4" key="1">
    <citation type="journal article" date="2018" name="Genome Biol. Evol.">
        <title>Multiple Roots of Fruiting Body Formation in Amoebozoa.</title>
        <authorList>
            <person name="Hillmann F."/>
            <person name="Forbes G."/>
            <person name="Novohradska S."/>
            <person name="Ferling I."/>
            <person name="Riege K."/>
            <person name="Groth M."/>
            <person name="Westermann M."/>
            <person name="Marz M."/>
            <person name="Spaller T."/>
            <person name="Winckler T."/>
            <person name="Schaap P."/>
            <person name="Glockner G."/>
        </authorList>
    </citation>
    <scope>NUCLEOTIDE SEQUENCE [LARGE SCALE GENOMIC DNA]</scope>
    <source>
        <strain evidence="3 4">Jena</strain>
    </source>
</reference>
<dbReference type="AlphaFoldDB" id="A0A2P6N7Q8"/>
<keyword evidence="1" id="KW-0812">Transmembrane</keyword>
<dbReference type="InterPro" id="IPR000477">
    <property type="entry name" value="RT_dom"/>
</dbReference>
<dbReference type="Pfam" id="PF00078">
    <property type="entry name" value="RVT_1"/>
    <property type="match status" value="1"/>
</dbReference>
<sequence>TENSQHVDEFRPVALTAMMRRWFEMGVLDYINFDRSTSNVRQLNPAQAGFRTGHSTLAPAVTAHERALRDSGLYSIFLDFEGAYDLTVILRLLDKLKRKGATDGLLSIIASLFLFGSSIVVVNGKLTKPIPRQRGLAQGSLLSPTLYNIFLDDLLEMLDDIARTHDLPPPLDATAHHQVNDLSGPHQYEREAPLTPPMRRHHLCDPAIPSMDFSPPERPPLLEPQFSDHHAYADDVILQHRQPLRLQRMLDACSLWSLHNGARFKARKCGVVRPASSSHTFSIGIPRLRDDGQYEIDIQTIPVVETYRYLGFPFYQRGIAWQEHTNNAVTRAEALFHWSQRLGGDWSEYSRLTVFKIFIRPILEYGGALLSYVSRFGRLDMRRMEELDHQIQRWIFSVAHASISLLFHIGSNQQSSLFFIILRGLRTSGIPQLRDDGQYKIDIQTIPVVEMYRYLGFPFYQRGIAWQEHTNNAVTRVEALFHWSQRLGGDWSEYSRLTVFKIFIRPILEYGGALLSYVSRFGRLDMRRMEELDHQIQRWIFSVAHASISLRAVADIPSPADRFFSLSATFQLHVNEYPRSSPIQRMVTHLRAAFLEDRTGTVLRHISRVIPTGVAPFQLPFLPRQEEETPGELLNRRLREYHLLRYTTTPRGVTMPRCILPMARNAGPRNIGADHVMRWPSPATRRTAILWRVNLFIGFQVICPHCNERFHRGHLNDCCLYYGPLLQAGAPLVAAHHDTYENLPNSYNEIDALLNARAFTELERIFTHMDIHLCRLSRVPHAARPAYINRFGQVAPPLMGPGLRPDGADAL</sequence>
<dbReference type="InterPro" id="IPR043502">
    <property type="entry name" value="DNA/RNA_pol_sf"/>
</dbReference>
<feature type="non-terminal residue" evidence="3">
    <location>
        <position position="1"/>
    </location>
</feature>
<keyword evidence="4" id="KW-1185">Reference proteome</keyword>
<organism evidence="3 4">
    <name type="scientific">Planoprotostelium fungivorum</name>
    <dbReference type="NCBI Taxonomy" id="1890364"/>
    <lineage>
        <taxon>Eukaryota</taxon>
        <taxon>Amoebozoa</taxon>
        <taxon>Evosea</taxon>
        <taxon>Variosea</taxon>
        <taxon>Cavosteliida</taxon>
        <taxon>Cavosteliaceae</taxon>
        <taxon>Planoprotostelium</taxon>
    </lineage>
</organism>
<protein>
    <recommendedName>
        <fullName evidence="2">Reverse transcriptase domain-containing protein</fullName>
    </recommendedName>
</protein>
<comment type="caution">
    <text evidence="3">The sequence shown here is derived from an EMBL/GenBank/DDBJ whole genome shotgun (WGS) entry which is preliminary data.</text>
</comment>
<name>A0A2P6N7Q8_9EUKA</name>
<gene>
    <name evidence="3" type="ORF">PROFUN_12272</name>
</gene>
<dbReference type="InParanoid" id="A0A2P6N7Q8"/>
<dbReference type="SUPFAM" id="SSF56672">
    <property type="entry name" value="DNA/RNA polymerases"/>
    <property type="match status" value="1"/>
</dbReference>
<dbReference type="STRING" id="1890364.A0A2P6N7Q8"/>